<evidence type="ECO:0000256" key="2">
    <source>
        <dbReference type="ARBA" id="ARBA00022603"/>
    </source>
</evidence>
<dbReference type="PANTHER" id="PTHR22807">
    <property type="entry name" value="NOP2 YEAST -RELATED NOL1/NOP2/FMU SUN DOMAIN-CONTAINING"/>
    <property type="match status" value="1"/>
</dbReference>
<gene>
    <name evidence="9" type="ORF">VaNZ11_006996</name>
</gene>
<evidence type="ECO:0000256" key="7">
    <source>
        <dbReference type="SAM" id="MobiDB-lite"/>
    </source>
</evidence>
<dbReference type="Proteomes" id="UP001165090">
    <property type="component" value="Unassembled WGS sequence"/>
</dbReference>
<feature type="binding site" evidence="6">
    <location>
        <position position="406"/>
    </location>
    <ligand>
        <name>S-adenosyl-L-methionine</name>
        <dbReference type="ChEBI" id="CHEBI:59789"/>
    </ligand>
</feature>
<dbReference type="InterPro" id="IPR029063">
    <property type="entry name" value="SAM-dependent_MTases_sf"/>
</dbReference>
<feature type="binding site" evidence="6">
    <location>
        <position position="270"/>
    </location>
    <ligand>
        <name>S-adenosyl-L-methionine</name>
        <dbReference type="ChEBI" id="CHEBI:59789"/>
    </ligand>
</feature>
<feature type="active site" description="Nucleophile" evidence="6">
    <location>
        <position position="460"/>
    </location>
</feature>
<dbReference type="PROSITE" id="PS01153">
    <property type="entry name" value="NOL1_NOP2_SUN"/>
    <property type="match status" value="1"/>
</dbReference>
<dbReference type="EMBL" id="BSDZ01000017">
    <property type="protein sequence ID" value="GLI63883.1"/>
    <property type="molecule type" value="Genomic_DNA"/>
</dbReference>
<dbReference type="PANTHER" id="PTHR22807:SF30">
    <property type="entry name" value="28S RRNA (CYTOSINE(4447)-C(5))-METHYLTRANSFERASE-RELATED"/>
    <property type="match status" value="1"/>
</dbReference>
<keyword evidence="5 6" id="KW-0694">RNA-binding</keyword>
<evidence type="ECO:0000256" key="6">
    <source>
        <dbReference type="PROSITE-ProRule" id="PRU01023"/>
    </source>
</evidence>
<proteinExistence type="inferred from homology"/>
<organism evidence="9 10">
    <name type="scientific">Volvox africanus</name>
    <dbReference type="NCBI Taxonomy" id="51714"/>
    <lineage>
        <taxon>Eukaryota</taxon>
        <taxon>Viridiplantae</taxon>
        <taxon>Chlorophyta</taxon>
        <taxon>core chlorophytes</taxon>
        <taxon>Chlorophyceae</taxon>
        <taxon>CS clade</taxon>
        <taxon>Chlamydomonadales</taxon>
        <taxon>Volvocaceae</taxon>
        <taxon>Volvox</taxon>
    </lineage>
</organism>
<evidence type="ECO:0000256" key="4">
    <source>
        <dbReference type="ARBA" id="ARBA00022691"/>
    </source>
</evidence>
<protein>
    <recommendedName>
        <fullName evidence="8">SAM-dependent MTase RsmB/NOP-type domain-containing protein</fullName>
    </recommendedName>
</protein>
<dbReference type="InterPro" id="IPR018314">
    <property type="entry name" value="RsmB/NOL1/NOP2-like_CS"/>
</dbReference>
<comment type="caution">
    <text evidence="9">The sequence shown here is derived from an EMBL/GenBank/DDBJ whole genome shotgun (WGS) entry which is preliminary data.</text>
</comment>
<accession>A0ABQ5S360</accession>
<dbReference type="PROSITE" id="PS51686">
    <property type="entry name" value="SAM_MT_RSMB_NOP"/>
    <property type="match status" value="1"/>
</dbReference>
<evidence type="ECO:0000313" key="10">
    <source>
        <dbReference type="Proteomes" id="UP001165090"/>
    </source>
</evidence>
<feature type="binding site" evidence="6">
    <location>
        <position position="317"/>
    </location>
    <ligand>
        <name>S-adenosyl-L-methionine</name>
        <dbReference type="ChEBI" id="CHEBI:59789"/>
    </ligand>
</feature>
<feature type="domain" description="SAM-dependent MTase RsmB/NOP-type" evidence="8">
    <location>
        <begin position="241"/>
        <end position="526"/>
    </location>
</feature>
<keyword evidence="10" id="KW-1185">Reference proteome</keyword>
<keyword evidence="3 6" id="KW-0808">Transferase</keyword>
<dbReference type="Gene3D" id="3.40.50.150">
    <property type="entry name" value="Vaccinia Virus protein VP39"/>
    <property type="match status" value="1"/>
</dbReference>
<dbReference type="InterPro" id="IPR049560">
    <property type="entry name" value="MeTrfase_RsmB-F_NOP2_cat"/>
</dbReference>
<dbReference type="Pfam" id="PF01189">
    <property type="entry name" value="Methyltr_RsmB-F"/>
    <property type="match status" value="2"/>
</dbReference>
<keyword evidence="4 6" id="KW-0949">S-adenosyl-L-methionine</keyword>
<evidence type="ECO:0000256" key="3">
    <source>
        <dbReference type="ARBA" id="ARBA00022679"/>
    </source>
</evidence>
<evidence type="ECO:0000259" key="8">
    <source>
        <dbReference type="PROSITE" id="PS51686"/>
    </source>
</evidence>
<dbReference type="InterPro" id="IPR001678">
    <property type="entry name" value="MeTrfase_RsmB-F_NOP2_dom"/>
</dbReference>
<comment type="similarity">
    <text evidence="1 6">Belongs to the class I-like SAM-binding methyltransferase superfamily. RsmB/NOP family.</text>
</comment>
<feature type="region of interest" description="Disordered" evidence="7">
    <location>
        <begin position="191"/>
        <end position="214"/>
    </location>
</feature>
<dbReference type="SUPFAM" id="SSF53335">
    <property type="entry name" value="S-adenosyl-L-methionine-dependent methyltransferases"/>
    <property type="match status" value="1"/>
</dbReference>
<feature type="region of interest" description="Disordered" evidence="7">
    <location>
        <begin position="367"/>
        <end position="394"/>
    </location>
</feature>
<dbReference type="PRINTS" id="PR02008">
    <property type="entry name" value="RCMTFAMILY"/>
</dbReference>
<keyword evidence="2 6" id="KW-0489">Methyltransferase</keyword>
<dbReference type="InterPro" id="IPR023267">
    <property type="entry name" value="RCMT"/>
</dbReference>
<sequence>MYGSCVYKQSFAAEFDPKIVTDRPPYVSVSLRNPRLLREKVPSGVMSLQFAGSANSHAALCNIRRHLASFLPSDLLERFWCDGFASTRRPCFRLNTLRMHIRDGKYENDDEANNNIRQLLAGFGLPPDTLVERCPYYPLARLLPASSVAAARVADQAHVLGPLQKGVVYFMGLSSMLPALTLIAHQPTALQSQQQRQQQRRLPPQSYGDSKAGGGAGNSCVGVCAKSGVSGKSKESSGALRVLDLCAAPGGKTALMAELMGNRGMLLAVDPSWPRLQRLHFNIDRLVPNHPNDYRHTNGHGTCDANSDLSCSVTGIDGASGTSATVVAGSKGAWRRGCVVAVHADGARLRVDEHGLPLPHLSGRGVTGCHPRVGRSRYASGGNSAGEEGQADDDGEVGVFDRVLVDAPCSGLGRVQLERPSSYNRWDKSHVERHPDRQRRLLLRGVRLLRPGGSLVYSTCTIDPRENEAVVAWLLVRVGGLRLVEPRLVTPWTPGWSPGPFGSTTVGMDPGSTNVNAHPTSSPLKTTTSLRQALEAHHPGCTYSALLDGTWWDEVTHGVSAGRCDATGKGFSSLQSPNAGNGCADSRSWVARDGTMREWIRSQLEMYCVRVAPGPTYEGFFLAQFVKD</sequence>
<feature type="compositionally biased region" description="Low complexity" evidence="7">
    <location>
        <begin position="191"/>
        <end position="206"/>
    </location>
</feature>
<name>A0ABQ5S360_9CHLO</name>
<evidence type="ECO:0000256" key="1">
    <source>
        <dbReference type="ARBA" id="ARBA00007494"/>
    </source>
</evidence>
<reference evidence="9 10" key="1">
    <citation type="journal article" date="2023" name="IScience">
        <title>Expanded male sex-determining region conserved during the evolution of homothallism in the green alga Volvox.</title>
        <authorList>
            <person name="Yamamoto K."/>
            <person name="Matsuzaki R."/>
            <person name="Mahakham W."/>
            <person name="Heman W."/>
            <person name="Sekimoto H."/>
            <person name="Kawachi M."/>
            <person name="Minakuchi Y."/>
            <person name="Toyoda A."/>
            <person name="Nozaki H."/>
        </authorList>
    </citation>
    <scope>NUCLEOTIDE SEQUENCE [LARGE SCALE GENOMIC DNA]</scope>
    <source>
        <strain evidence="9 10">NIES-4468</strain>
    </source>
</reference>
<feature type="binding site" evidence="6">
    <location>
        <begin position="246"/>
        <end position="252"/>
    </location>
    <ligand>
        <name>S-adenosyl-L-methionine</name>
        <dbReference type="ChEBI" id="CHEBI:59789"/>
    </ligand>
</feature>
<evidence type="ECO:0000313" key="9">
    <source>
        <dbReference type="EMBL" id="GLI63883.1"/>
    </source>
</evidence>
<evidence type="ECO:0000256" key="5">
    <source>
        <dbReference type="ARBA" id="ARBA00022884"/>
    </source>
</evidence>